<dbReference type="EMBL" id="RKLR01000019">
    <property type="protein sequence ID" value="MBX0325805.1"/>
    <property type="molecule type" value="Genomic_DNA"/>
</dbReference>
<dbReference type="Proteomes" id="UP001430377">
    <property type="component" value="Unassembled WGS sequence"/>
</dbReference>
<accession>A0AAW4PZ35</accession>
<keyword evidence="2" id="KW-1185">Reference proteome</keyword>
<protein>
    <recommendedName>
        <fullName evidence="3">HK97 gp10 family phage protein</fullName>
    </recommendedName>
</protein>
<evidence type="ECO:0008006" key="3">
    <source>
        <dbReference type="Google" id="ProtNLM"/>
    </source>
</evidence>
<comment type="caution">
    <text evidence="1">The sequence shown here is derived from an EMBL/GenBank/DDBJ whole genome shotgun (WGS) entry which is preliminary data.</text>
</comment>
<reference evidence="1 2" key="1">
    <citation type="submission" date="2021-06" db="EMBL/GenBank/DDBJ databases">
        <title>Halomicroarcula sp. a new haloarchaeum isolated from saline soil.</title>
        <authorList>
            <person name="Duran-Viseras A."/>
            <person name="Sanchez-Porro C."/>
            <person name="Ventosa A."/>
        </authorList>
    </citation>
    <scope>NUCLEOTIDE SEQUENCE [LARGE SCALE GENOMIC DNA]</scope>
    <source>
        <strain evidence="1 2">F13</strain>
    </source>
</reference>
<gene>
    <name evidence="1" type="ORF">EGH21_22565</name>
</gene>
<dbReference type="RefSeq" id="WP_220620664.1">
    <property type="nucleotide sequence ID" value="NZ_RKLR01000019.1"/>
</dbReference>
<evidence type="ECO:0000313" key="2">
    <source>
        <dbReference type="Proteomes" id="UP001430377"/>
    </source>
</evidence>
<sequence>MEIDSSELEAKFELLGKQEAMEAANRAFSSSQERLTKVGDSRGYEVFPVVQSGTPPVWDETENAARFEYSHPAAYYFEVGTQTHEIVADDGMLAFEWPDAPPEVQDMFESTFPTVFFKSVEVEGIDRIDFVKQGLEDARDWLEGR</sequence>
<proteinExistence type="predicted"/>
<organism evidence="1 2">
    <name type="scientific">Haloarcula rubra</name>
    <dbReference type="NCBI Taxonomy" id="2487747"/>
    <lineage>
        <taxon>Archaea</taxon>
        <taxon>Methanobacteriati</taxon>
        <taxon>Methanobacteriota</taxon>
        <taxon>Stenosarchaea group</taxon>
        <taxon>Halobacteria</taxon>
        <taxon>Halobacteriales</taxon>
        <taxon>Haloarculaceae</taxon>
        <taxon>Haloarcula</taxon>
    </lineage>
</organism>
<evidence type="ECO:0000313" key="1">
    <source>
        <dbReference type="EMBL" id="MBX0325805.1"/>
    </source>
</evidence>
<dbReference type="AlphaFoldDB" id="A0AAW4PZ35"/>
<name>A0AAW4PZ35_9EURY</name>